<feature type="signal peptide" evidence="3">
    <location>
        <begin position="1"/>
        <end position="32"/>
    </location>
</feature>
<dbReference type="GO" id="GO:0050821">
    <property type="term" value="P:protein stabilization"/>
    <property type="evidence" value="ECO:0007669"/>
    <property type="project" value="TreeGrafter"/>
</dbReference>
<dbReference type="RefSeq" id="WP_006366044.1">
    <property type="nucleotide sequence ID" value="NZ_AASE01000006.1"/>
</dbReference>
<keyword evidence="5" id="KW-1185">Reference proteome</keyword>
<name>Q0YSK8_9CHLB</name>
<dbReference type="GO" id="GO:0005829">
    <property type="term" value="C:cytosol"/>
    <property type="evidence" value="ECO:0007669"/>
    <property type="project" value="TreeGrafter"/>
</dbReference>
<reference evidence="4 5" key="1">
    <citation type="submission" date="2006-07" db="EMBL/GenBank/DDBJ databases">
        <title>Annotation of the draft genome assembly of Chlorobium ferroxidans DSM 13031.</title>
        <authorList>
            <consortium name="US DOE Joint Genome Institute (JGI-ORNL)"/>
            <person name="Larimer F."/>
            <person name="Land M."/>
            <person name="Hauser L."/>
        </authorList>
    </citation>
    <scope>NUCLEOTIDE SEQUENCE [LARGE SCALE GENOMIC DNA]</scope>
    <source>
        <strain evidence="4 5">DSM 13031</strain>
    </source>
</reference>
<dbReference type="InterPro" id="IPR005632">
    <property type="entry name" value="Chaperone_Skp"/>
</dbReference>
<dbReference type="Proteomes" id="UP000004162">
    <property type="component" value="Unassembled WGS sequence"/>
</dbReference>
<dbReference type="InterPro" id="IPR024930">
    <property type="entry name" value="Skp_dom_sf"/>
</dbReference>
<protein>
    <submittedName>
        <fullName evidence="4">Outer membrane chaperone Skp (OmpH)</fullName>
    </submittedName>
</protein>
<dbReference type="Pfam" id="PF03938">
    <property type="entry name" value="OmpH"/>
    <property type="match status" value="1"/>
</dbReference>
<evidence type="ECO:0000256" key="1">
    <source>
        <dbReference type="ARBA" id="ARBA00009091"/>
    </source>
</evidence>
<dbReference type="SUPFAM" id="SSF111384">
    <property type="entry name" value="OmpH-like"/>
    <property type="match status" value="1"/>
</dbReference>
<comment type="similarity">
    <text evidence="1">Belongs to the Skp family.</text>
</comment>
<dbReference type="EMBL" id="AASE01000006">
    <property type="protein sequence ID" value="EAT59191.1"/>
    <property type="molecule type" value="Genomic_DNA"/>
</dbReference>
<dbReference type="AlphaFoldDB" id="Q0YSK8"/>
<evidence type="ECO:0000256" key="3">
    <source>
        <dbReference type="SAM" id="SignalP"/>
    </source>
</evidence>
<dbReference type="PANTHER" id="PTHR35089">
    <property type="entry name" value="CHAPERONE PROTEIN SKP"/>
    <property type="match status" value="1"/>
</dbReference>
<keyword evidence="2 3" id="KW-0732">Signal</keyword>
<dbReference type="PANTHER" id="PTHR35089:SF1">
    <property type="entry name" value="CHAPERONE PROTEIN SKP"/>
    <property type="match status" value="1"/>
</dbReference>
<feature type="chain" id="PRO_5004179284" evidence="3">
    <location>
        <begin position="33"/>
        <end position="180"/>
    </location>
</feature>
<dbReference type="GO" id="GO:0051082">
    <property type="term" value="F:unfolded protein binding"/>
    <property type="evidence" value="ECO:0007669"/>
    <property type="project" value="InterPro"/>
</dbReference>
<accession>Q0YSK8</accession>
<evidence type="ECO:0000256" key="2">
    <source>
        <dbReference type="ARBA" id="ARBA00022729"/>
    </source>
</evidence>
<evidence type="ECO:0000313" key="5">
    <source>
        <dbReference type="Proteomes" id="UP000004162"/>
    </source>
</evidence>
<comment type="caution">
    <text evidence="4">The sequence shown here is derived from an EMBL/GenBank/DDBJ whole genome shotgun (WGS) entry which is preliminary data.</text>
</comment>
<gene>
    <name evidence="4" type="ORF">CferDRAFT_1198</name>
</gene>
<proteinExistence type="inferred from homology"/>
<dbReference type="Gene3D" id="3.30.910.20">
    <property type="entry name" value="Skp domain"/>
    <property type="match status" value="1"/>
</dbReference>
<organism evidence="4 5">
    <name type="scientific">Chlorobium ferrooxidans DSM 13031</name>
    <dbReference type="NCBI Taxonomy" id="377431"/>
    <lineage>
        <taxon>Bacteria</taxon>
        <taxon>Pseudomonadati</taxon>
        <taxon>Chlorobiota</taxon>
        <taxon>Chlorobiia</taxon>
        <taxon>Chlorobiales</taxon>
        <taxon>Chlorobiaceae</taxon>
        <taxon>Chlorobium/Pelodictyon group</taxon>
        <taxon>Chlorobium</taxon>
    </lineage>
</organism>
<evidence type="ECO:0000313" key="4">
    <source>
        <dbReference type="EMBL" id="EAT59191.1"/>
    </source>
</evidence>
<sequence length="180" mass="19689">MNHSGGFINVSRRAMVTAALSLMLIAPSSLQAAQDTGKVGVVDFGKLIQQLPETKQAETTLQATAAPLQKELARLNAEYQKSVVAYRQLPAATTKAARDQKEQEVNSKAQALQKYQQEQGGVVERKQQELLTPIREKVLSAVKAIAQQDGFTLVIDKGAQVYGTPDHDLTFKVMNQLNIK</sequence>
<dbReference type="OrthoDB" id="597580at2"/>
<dbReference type="SMART" id="SM00935">
    <property type="entry name" value="OmpH"/>
    <property type="match status" value="1"/>
</dbReference>
<reference evidence="4 5" key="2">
    <citation type="submission" date="2006-07" db="EMBL/GenBank/DDBJ databases">
        <title>Sequencing of the draft genome and assembly of Chlorobium ferroxidans DSM 13031.</title>
        <authorList>
            <consortium name="US DOE Joint Genome Institute (JGI-PGF)"/>
            <person name="Copeland A."/>
            <person name="Lucas S."/>
            <person name="Lapidus A."/>
            <person name="Barry K."/>
            <person name="Glavina del Rio T."/>
            <person name="Dalin E."/>
            <person name="Tice H."/>
            <person name="Bruce D."/>
            <person name="Pitluck S."/>
            <person name="Richardson P."/>
        </authorList>
    </citation>
    <scope>NUCLEOTIDE SEQUENCE [LARGE SCALE GENOMIC DNA]</scope>
    <source>
        <strain evidence="4 5">DSM 13031</strain>
    </source>
</reference>